<evidence type="ECO:0000313" key="2">
    <source>
        <dbReference type="Proteomes" id="UP000798662"/>
    </source>
</evidence>
<dbReference type="EMBL" id="CM020618">
    <property type="protein sequence ID" value="KAK1859317.1"/>
    <property type="molecule type" value="Genomic_DNA"/>
</dbReference>
<keyword evidence="2" id="KW-1185">Reference proteome</keyword>
<comment type="caution">
    <text evidence="1">The sequence shown here is derived from an EMBL/GenBank/DDBJ whole genome shotgun (WGS) entry which is preliminary data.</text>
</comment>
<protein>
    <submittedName>
        <fullName evidence="1">Uncharacterized protein</fullName>
    </submittedName>
</protein>
<reference evidence="1" key="1">
    <citation type="submission" date="2019-11" db="EMBL/GenBank/DDBJ databases">
        <title>Nori genome reveals adaptations in red seaweeds to the harsh intertidal environment.</title>
        <authorList>
            <person name="Wang D."/>
            <person name="Mao Y."/>
        </authorList>
    </citation>
    <scope>NUCLEOTIDE SEQUENCE</scope>
    <source>
        <tissue evidence="1">Gametophyte</tissue>
    </source>
</reference>
<accession>A0ACC3BP90</accession>
<dbReference type="Proteomes" id="UP000798662">
    <property type="component" value="Chromosome 1"/>
</dbReference>
<evidence type="ECO:0000313" key="1">
    <source>
        <dbReference type="EMBL" id="KAK1859317.1"/>
    </source>
</evidence>
<sequence>MLLAHPLVGGSGGIPRHALSPPTLPIVAWAPSPLPAGRDGRRARLWLTVAVLCGSAVYLFASSSWAGRGRAGWTPVEGGGAPAAVFGPRGPAEGDTLVLDGQTVPPESSALTAGAPGPAGSTGGQGGRAADATTLGFSLREVGEGFLTAPAAVAVAPGAAAAAHAVAAPHVGNAWASAADEVVQRAVAGTASATDASRRSLHGGVGGGGGSSGGLVAAEPGGATSAVGHLVAAATAADVVHLGGTTRASPAVGGGRDGAAGVPSAAHLLESDAAADASSTGGAVPASTHGGGGYGAAAPSNSALVAATSRSETESVLPPMASMATVIGAIYVINAAPCIDKLSWVRERSRAAVGLDVPLTILPAVAGQDVSLDAPPLPVARMAMPADATVSGGQLAATASHRAAWRRAVAEGHPVVIVLEDDTFPTDELLARMPTLVRGLDAGAAAAETPWHVAYLSRHPLGPVAAEATWSVAGAEGDAASSVVAAAAGVRLPPPRRLTVAGRSWGGSAAYLLTATGARHLLDAVTTYTGPLDEALSGVAGLVVLSACDNDSPVHRCPENVVRAGALDMGGCAQPAAAVGEGRLARLFGEPQGEGADAASAATAAATAGAPHGAVTTGDVVDAVGRAGRDAGAARAGTTAGTTTAPGTPGGAAAMETLAQGDAASPVGRLDATERVVTTATPGAPARSATAGASDGAATTARGYDDAAASAAAAAAAAAAAPDDDDTAATLEGVAEGEAAALWGAVPGDATSPSGAALTATGAEGVAVPPAPPAAMRAHVGGARFYIN</sequence>
<name>A0ACC3BP90_PYRYE</name>
<organism evidence="1 2">
    <name type="scientific">Pyropia yezoensis</name>
    <name type="common">Susabi-nori</name>
    <name type="synonym">Porphyra yezoensis</name>
    <dbReference type="NCBI Taxonomy" id="2788"/>
    <lineage>
        <taxon>Eukaryota</taxon>
        <taxon>Rhodophyta</taxon>
        <taxon>Bangiophyceae</taxon>
        <taxon>Bangiales</taxon>
        <taxon>Bangiaceae</taxon>
        <taxon>Pyropia</taxon>
    </lineage>
</organism>
<proteinExistence type="predicted"/>
<gene>
    <name evidence="1" type="ORF">I4F81_001914</name>
</gene>